<accession>A0AAU7B036</accession>
<feature type="domain" description="Mce/MlaD" evidence="2">
    <location>
        <begin position="34"/>
        <end position="114"/>
    </location>
</feature>
<sequence length="457" mass="48925">MRRRRASLGVPALVGGVIITLLLVVVLSSGGEGPRTVSVVLPDAHGLLKGQEVRAAGALVGDVRDVQSVDRGRKALVTLNIEDVAWPITDKTTMRLRWGGTVSFSNRYIEIHPGSADARPIADGGQMSAKNFAVPVEYDELLAMFDRPLRTDLRSMLDAGGPALDQASEPLGRALDVAPGPVQTVGTVLGDLASDTDDLETLLRSAARTTTAIDRSDPGIRSLLDGARGTFAAVASESNNLEKTLARSPATFTNVRDTLKRADPTLRAANDLVVRLDPGVGEIRRLARPLNRVLKTVVEVGPDARTTLATVRRASPDVNALLDKATALLPDVASVGKQLTEQLPCLRPYTPDIVSFFTNWGDFLSSTDGRDHFFRAYPQVLPYAATNTQSYTPETAAKIYPGIRFAFPRPPGNNAGQPWFQPECGITKDALDPAKDPEARQPATRASTTPGSKTEAP</sequence>
<gene>
    <name evidence="3" type="ORF">DSM112329_04228</name>
</gene>
<dbReference type="PANTHER" id="PTHR33371:SF4">
    <property type="entry name" value="INTERMEMBRANE PHOSPHOLIPID TRANSPORT SYSTEM BINDING PROTEIN MLAD"/>
    <property type="match status" value="1"/>
</dbReference>
<evidence type="ECO:0000256" key="1">
    <source>
        <dbReference type="SAM" id="MobiDB-lite"/>
    </source>
</evidence>
<dbReference type="InterPro" id="IPR003399">
    <property type="entry name" value="Mce/MlaD"/>
</dbReference>
<feature type="region of interest" description="Disordered" evidence="1">
    <location>
        <begin position="419"/>
        <end position="457"/>
    </location>
</feature>
<organism evidence="3">
    <name type="scientific">Paraconexibacter sp. AEG42_29</name>
    <dbReference type="NCBI Taxonomy" id="2997339"/>
    <lineage>
        <taxon>Bacteria</taxon>
        <taxon>Bacillati</taxon>
        <taxon>Actinomycetota</taxon>
        <taxon>Thermoleophilia</taxon>
        <taxon>Solirubrobacterales</taxon>
        <taxon>Paraconexibacteraceae</taxon>
        <taxon>Paraconexibacter</taxon>
    </lineage>
</organism>
<dbReference type="InterPro" id="IPR052336">
    <property type="entry name" value="MlaD_Phospholipid_Transporter"/>
</dbReference>
<evidence type="ECO:0000313" key="3">
    <source>
        <dbReference type="EMBL" id="XAY07347.1"/>
    </source>
</evidence>
<evidence type="ECO:0000259" key="2">
    <source>
        <dbReference type="Pfam" id="PF02470"/>
    </source>
</evidence>
<feature type="compositionally biased region" description="Polar residues" evidence="1">
    <location>
        <begin position="444"/>
        <end position="457"/>
    </location>
</feature>
<dbReference type="AlphaFoldDB" id="A0AAU7B036"/>
<dbReference type="Pfam" id="PF02470">
    <property type="entry name" value="MlaD"/>
    <property type="match status" value="1"/>
</dbReference>
<feature type="compositionally biased region" description="Basic and acidic residues" evidence="1">
    <location>
        <begin position="429"/>
        <end position="439"/>
    </location>
</feature>
<name>A0AAU7B036_9ACTN</name>
<dbReference type="PANTHER" id="PTHR33371">
    <property type="entry name" value="INTERMEMBRANE PHOSPHOLIPID TRANSPORT SYSTEM BINDING PROTEIN MLAD-RELATED"/>
    <property type="match status" value="1"/>
</dbReference>
<protein>
    <recommendedName>
        <fullName evidence="2">Mce/MlaD domain-containing protein</fullName>
    </recommendedName>
</protein>
<dbReference type="EMBL" id="CP114014">
    <property type="protein sequence ID" value="XAY07347.1"/>
    <property type="molecule type" value="Genomic_DNA"/>
</dbReference>
<dbReference type="KEGG" id="parq:DSM112329_04228"/>
<proteinExistence type="predicted"/>
<reference evidence="3" key="1">
    <citation type="submission" date="2022-12" db="EMBL/GenBank/DDBJ databases">
        <title>Paraconexibacter alkalitolerans sp. nov. and Baekduia alba sp. nov., isolated from soil and emended description of the genera Paraconexibacter (Chun et al., 2020) and Baekduia (An et al., 2020).</title>
        <authorList>
            <person name="Vieira S."/>
            <person name="Huber K.J."/>
            <person name="Geppert A."/>
            <person name="Wolf J."/>
            <person name="Neumann-Schaal M."/>
            <person name="Muesken M."/>
            <person name="Overmann J."/>
        </authorList>
    </citation>
    <scope>NUCLEOTIDE SEQUENCE</scope>
    <source>
        <strain evidence="3">AEG42_29</strain>
    </source>
</reference>